<evidence type="ECO:0000256" key="3">
    <source>
        <dbReference type="ARBA" id="ARBA00022741"/>
    </source>
</evidence>
<feature type="domain" description="UvrD-like helicase C-terminal" evidence="19">
    <location>
        <begin position="477"/>
        <end position="748"/>
    </location>
</feature>
<comment type="catalytic activity">
    <reaction evidence="13">
        <text>Couples ATP hydrolysis with the unwinding of duplex DNA by translocating in the 3'-5' direction.</text>
        <dbReference type="EC" id="5.6.2.4"/>
    </reaction>
</comment>
<evidence type="ECO:0000256" key="8">
    <source>
        <dbReference type="ARBA" id="ARBA00022840"/>
    </source>
</evidence>
<evidence type="ECO:0000256" key="13">
    <source>
        <dbReference type="ARBA" id="ARBA00034617"/>
    </source>
</evidence>
<dbReference type="InterPro" id="IPR027417">
    <property type="entry name" value="P-loop_NTPase"/>
</dbReference>
<keyword evidence="5 16" id="KW-0378">Hydrolase</keyword>
<dbReference type="GO" id="GO:0016887">
    <property type="term" value="F:ATP hydrolysis activity"/>
    <property type="evidence" value="ECO:0007669"/>
    <property type="project" value="RHEA"/>
</dbReference>
<dbReference type="InterPro" id="IPR011335">
    <property type="entry name" value="Restrct_endonuc-II-like"/>
</dbReference>
<evidence type="ECO:0000313" key="20">
    <source>
        <dbReference type="EMBL" id="SPD76252.1"/>
    </source>
</evidence>
<keyword evidence="10" id="KW-0238">DNA-binding</keyword>
<evidence type="ECO:0000259" key="18">
    <source>
        <dbReference type="PROSITE" id="PS51198"/>
    </source>
</evidence>
<keyword evidence="7" id="KW-0269">Exonuclease</keyword>
<feature type="region of interest" description="Disordered" evidence="17">
    <location>
        <begin position="936"/>
        <end position="965"/>
    </location>
</feature>
<evidence type="ECO:0000256" key="15">
    <source>
        <dbReference type="ARBA" id="ARBA00048988"/>
    </source>
</evidence>
<feature type="domain" description="UvrD-like helicase ATP-binding" evidence="18">
    <location>
        <begin position="3"/>
        <end position="448"/>
    </location>
</feature>
<dbReference type="Gene3D" id="1.10.3170.10">
    <property type="entry name" value="Recbcd, chain B, domain 2"/>
    <property type="match status" value="1"/>
</dbReference>
<dbReference type="SUPFAM" id="SSF52980">
    <property type="entry name" value="Restriction endonuclease-like"/>
    <property type="match status" value="1"/>
</dbReference>
<dbReference type="GO" id="GO:0005829">
    <property type="term" value="C:cytosol"/>
    <property type="evidence" value="ECO:0007669"/>
    <property type="project" value="TreeGrafter"/>
</dbReference>
<dbReference type="InterPro" id="IPR014016">
    <property type="entry name" value="UvrD-like_ATP-bd"/>
</dbReference>
<gene>
    <name evidence="20" type="ORF">PITCH_A880004</name>
</gene>
<evidence type="ECO:0000256" key="6">
    <source>
        <dbReference type="ARBA" id="ARBA00022806"/>
    </source>
</evidence>
<dbReference type="SUPFAM" id="SSF52540">
    <property type="entry name" value="P-loop containing nucleoside triphosphate hydrolases"/>
    <property type="match status" value="1"/>
</dbReference>
<evidence type="ECO:0000256" key="5">
    <source>
        <dbReference type="ARBA" id="ARBA00022801"/>
    </source>
</evidence>
<reference evidence="20" key="1">
    <citation type="submission" date="2018-01" db="EMBL/GenBank/DDBJ databases">
        <authorList>
            <person name="Regsiter A."/>
            <person name="William W."/>
        </authorList>
    </citation>
    <scope>NUCLEOTIDE SEQUENCE</scope>
    <source>
        <strain evidence="20">TRIP AH-1</strain>
    </source>
</reference>
<evidence type="ECO:0000256" key="12">
    <source>
        <dbReference type="ARBA" id="ARBA00023235"/>
    </source>
</evidence>
<evidence type="ECO:0000256" key="10">
    <source>
        <dbReference type="ARBA" id="ARBA00023125"/>
    </source>
</evidence>
<feature type="compositionally biased region" description="Basic and acidic residues" evidence="17">
    <location>
        <begin position="937"/>
        <end position="948"/>
    </location>
</feature>
<dbReference type="Pfam" id="PF13361">
    <property type="entry name" value="UvrD_C"/>
    <property type="match status" value="1"/>
</dbReference>
<evidence type="ECO:0000256" key="16">
    <source>
        <dbReference type="PROSITE-ProRule" id="PRU00560"/>
    </source>
</evidence>
<evidence type="ECO:0000256" key="11">
    <source>
        <dbReference type="ARBA" id="ARBA00023204"/>
    </source>
</evidence>
<evidence type="ECO:0000256" key="4">
    <source>
        <dbReference type="ARBA" id="ARBA00022763"/>
    </source>
</evidence>
<dbReference type="GO" id="GO:0000725">
    <property type="term" value="P:recombinational repair"/>
    <property type="evidence" value="ECO:0007669"/>
    <property type="project" value="TreeGrafter"/>
</dbReference>
<dbReference type="GO" id="GO:0009338">
    <property type="term" value="C:exodeoxyribonuclease V complex"/>
    <property type="evidence" value="ECO:0007669"/>
    <property type="project" value="TreeGrafter"/>
</dbReference>
<proteinExistence type="inferred from homology"/>
<dbReference type="PANTHER" id="PTHR11070">
    <property type="entry name" value="UVRD / RECB / PCRA DNA HELICASE FAMILY MEMBER"/>
    <property type="match status" value="1"/>
</dbReference>
<keyword evidence="4" id="KW-0227">DNA damage</keyword>
<keyword evidence="12" id="KW-0413">Isomerase</keyword>
<dbReference type="AlphaFoldDB" id="A0A445N3F7"/>
<dbReference type="EMBL" id="OJIN01000234">
    <property type="protein sequence ID" value="SPD76252.1"/>
    <property type="molecule type" value="Genomic_DNA"/>
</dbReference>
<dbReference type="PROSITE" id="PS51198">
    <property type="entry name" value="UVRD_HELICASE_ATP_BIND"/>
    <property type="match status" value="1"/>
</dbReference>
<comment type="catalytic activity">
    <reaction evidence="15">
        <text>ATP + H2O = ADP + phosphate + H(+)</text>
        <dbReference type="Rhea" id="RHEA:13065"/>
        <dbReference type="ChEBI" id="CHEBI:15377"/>
        <dbReference type="ChEBI" id="CHEBI:15378"/>
        <dbReference type="ChEBI" id="CHEBI:30616"/>
        <dbReference type="ChEBI" id="CHEBI:43474"/>
        <dbReference type="ChEBI" id="CHEBI:456216"/>
        <dbReference type="EC" id="5.6.2.4"/>
    </reaction>
</comment>
<keyword evidence="3 16" id="KW-0547">Nucleotide-binding</keyword>
<evidence type="ECO:0000256" key="9">
    <source>
        <dbReference type="ARBA" id="ARBA00022842"/>
    </source>
</evidence>
<dbReference type="EC" id="5.6.2.4" evidence="14"/>
<dbReference type="GO" id="GO:0008854">
    <property type="term" value="F:exodeoxyribonuclease V activity"/>
    <property type="evidence" value="ECO:0007669"/>
    <property type="project" value="InterPro"/>
</dbReference>
<keyword evidence="6 16" id="KW-0347">Helicase</keyword>
<dbReference type="Gene3D" id="3.40.50.300">
    <property type="entry name" value="P-loop containing nucleotide triphosphate hydrolases"/>
    <property type="match status" value="2"/>
</dbReference>
<dbReference type="PANTHER" id="PTHR11070:SF23">
    <property type="entry name" value="RECBCD ENZYME SUBUNIT RECB"/>
    <property type="match status" value="1"/>
</dbReference>
<dbReference type="GO" id="GO:0003677">
    <property type="term" value="F:DNA binding"/>
    <property type="evidence" value="ECO:0007669"/>
    <property type="project" value="UniProtKB-KW"/>
</dbReference>
<feature type="binding site" evidence="16">
    <location>
        <begin position="24"/>
        <end position="31"/>
    </location>
    <ligand>
        <name>ATP</name>
        <dbReference type="ChEBI" id="CHEBI:30616"/>
    </ligand>
</feature>
<name>A0A445N3F7_9BACT</name>
<dbReference type="GO" id="GO:0046872">
    <property type="term" value="F:metal ion binding"/>
    <property type="evidence" value="ECO:0007669"/>
    <property type="project" value="UniProtKB-KW"/>
</dbReference>
<keyword evidence="1" id="KW-0540">Nuclease</keyword>
<evidence type="ECO:0000256" key="14">
    <source>
        <dbReference type="ARBA" id="ARBA00034808"/>
    </source>
</evidence>
<evidence type="ECO:0000256" key="17">
    <source>
        <dbReference type="SAM" id="MobiDB-lite"/>
    </source>
</evidence>
<keyword evidence="8 16" id="KW-0067">ATP-binding</keyword>
<evidence type="ECO:0000259" key="19">
    <source>
        <dbReference type="PROSITE" id="PS51217"/>
    </source>
</evidence>
<dbReference type="InterPro" id="IPR011604">
    <property type="entry name" value="PDDEXK-like_dom_sf"/>
</dbReference>
<dbReference type="InterPro" id="IPR014017">
    <property type="entry name" value="DNA_helicase_UvrD-like_C"/>
</dbReference>
<evidence type="ECO:0000256" key="1">
    <source>
        <dbReference type="ARBA" id="ARBA00022722"/>
    </source>
</evidence>
<keyword evidence="9" id="KW-0460">Magnesium</keyword>
<evidence type="ECO:0000256" key="7">
    <source>
        <dbReference type="ARBA" id="ARBA00022839"/>
    </source>
</evidence>
<organism evidence="20">
    <name type="scientific">uncultured Desulfobacterium sp</name>
    <dbReference type="NCBI Taxonomy" id="201089"/>
    <lineage>
        <taxon>Bacteria</taxon>
        <taxon>Pseudomonadati</taxon>
        <taxon>Thermodesulfobacteriota</taxon>
        <taxon>Desulfobacteria</taxon>
        <taxon>Desulfobacterales</taxon>
        <taxon>Desulfobacteriaceae</taxon>
        <taxon>Desulfobacterium</taxon>
        <taxon>environmental samples</taxon>
    </lineage>
</organism>
<dbReference type="InterPro" id="IPR004586">
    <property type="entry name" value="RecB"/>
</dbReference>
<dbReference type="Pfam" id="PF00580">
    <property type="entry name" value="UvrD-helicase"/>
    <property type="match status" value="1"/>
</dbReference>
<dbReference type="GO" id="GO:0043138">
    <property type="term" value="F:3'-5' DNA helicase activity"/>
    <property type="evidence" value="ECO:0007669"/>
    <property type="project" value="UniProtKB-EC"/>
</dbReference>
<dbReference type="Gene3D" id="3.90.320.10">
    <property type="match status" value="1"/>
</dbReference>
<dbReference type="Gene3D" id="1.10.486.10">
    <property type="entry name" value="PCRA, domain 4"/>
    <property type="match status" value="1"/>
</dbReference>
<accession>A0A445N3F7</accession>
<dbReference type="InterPro" id="IPR000212">
    <property type="entry name" value="DNA_helicase_UvrD/REP"/>
</dbReference>
<sequence length="1207" mass="136926">MDHGTIKDFDLLNSPLNAASLIEASAGTGKTYCISGLFLRLIVEKNLSVDQILVVTFTEAATRELKERIRAKLREASDAFFTGMSRDEFLNSLVAKITDRQMALGRVMEAIRSFDEAAIYTIHGFCRRMLHENAFESGGLFDTELIADQVEVTRQIVLDFWRNNIYKASTLFVNYLIMNKVKPEGLMALFGSRVSSPGLKVIPAFDPPDMSQEERNFKEAFNEISRTWPFVRAEIEAILLNSEGLKLTHYPKARIPVWIGAMDGFASSDGMDLGLFDGFKKFSSKELAAGTKKGVLPPVHPFFDLCETMLERCEALKMAYDRRILSLKTGLFHYLQDELGKRKQRKNIQFFDDLLANLYAALAGDKGKALTRNIREKFKAGLIDEFQDTDPLQYAIFRQIFGQGGILFLIGDPKQAIYGFRGADIFAYMDAARDVHTRYTLRENWRSEPGLIDAVNCLFDGIDRPFIFDDIRFERAKAPVDKTDFELLINDGRPEAALNLWFVDAGDITGSDRALSKSIAREMISRAVAARISQLVGQGERSLCLIGKRPLQKNDIAVLVRFNSEAGIIRRALLDLNIPAVMYTTESVFTSSEALQMERLLTAVLKPNDERVLRAGITTDIIGVKGEDLELLERDEERWEGWLIRFMDYHRQWNEHGFMRMFKSMVSEEDLIGRLSSYPDGERRATNLLHLSELLHNASVEKGLGMAGLVKWLSEKRAGDTETSEDYQLRLESDENAVKIVTIHKSKGLQYPVVFIPFSFGGSKNRDKNAPLLFHDNAGDRCLTLDFGSDHMERNRIEAEKELLAENMRLLYVALTRAKNRCYLVWGRINEGESSGPAYLFHSRDLPEHVEDVVKAVGEKFNTLGDRDVYRDLKAICERAGESIIVTGMPNETGYSYTAPELPIETLELRSFKGKIDRGFRISSFSSLISNMPQRAEAADYDRVPETDKQEEDEDPGRPGEPSGIFSFPRGARAGRFIHDVFEHLDFTDQSRAGALVKEKLPEYGFDTVWMDDILTMINNVLSAPLGDEGGYFSLSEIPNRDRLSELAFYFPLKAITPARLKAIFETRGLPINLKDFPKEIGRLNFAPVSGFMKGFIDLVFQYRGRFYLVDWKSNMLGGKVQDYNHDALATVMKEDQYILQYHIYTVALNQYLKMRLPGYSYESHFGGVFYMFVRGVDPGVGRELGIYRDRPSKELLDELCMGLIDI</sequence>
<keyword evidence="2" id="KW-0479">Metal-binding</keyword>
<dbReference type="GO" id="GO:0005524">
    <property type="term" value="F:ATP binding"/>
    <property type="evidence" value="ECO:0007669"/>
    <property type="project" value="UniProtKB-UniRule"/>
</dbReference>
<dbReference type="PROSITE" id="PS51217">
    <property type="entry name" value="UVRD_HELICASE_CTER"/>
    <property type="match status" value="1"/>
</dbReference>
<evidence type="ECO:0000256" key="2">
    <source>
        <dbReference type="ARBA" id="ARBA00022723"/>
    </source>
</evidence>
<dbReference type="CDD" id="cd22352">
    <property type="entry name" value="RecB_C-like"/>
    <property type="match status" value="1"/>
</dbReference>
<keyword evidence="11" id="KW-0234">DNA repair</keyword>
<dbReference type="HAMAP" id="MF_01485">
    <property type="entry name" value="RecB"/>
    <property type="match status" value="1"/>
</dbReference>
<protein>
    <recommendedName>
        <fullName evidence="14">DNA 3'-5' helicase</fullName>
        <ecNumber evidence="14">5.6.2.4</ecNumber>
    </recommendedName>
</protein>
<dbReference type="NCBIfam" id="TIGR00609">
    <property type="entry name" value="recB"/>
    <property type="match status" value="1"/>
</dbReference>